<proteinExistence type="predicted"/>
<evidence type="ECO:0000256" key="1">
    <source>
        <dbReference type="SAM" id="Phobius"/>
    </source>
</evidence>
<reference evidence="2" key="2">
    <citation type="submission" date="2021-04" db="EMBL/GenBank/DDBJ databases">
        <authorList>
            <person name="Gilroy R."/>
        </authorList>
    </citation>
    <scope>NUCLEOTIDE SEQUENCE</scope>
    <source>
        <strain evidence="2">ChiSjej2B20-11307</strain>
    </source>
</reference>
<gene>
    <name evidence="2" type="ORF">H9798_00255</name>
</gene>
<feature type="transmembrane region" description="Helical" evidence="1">
    <location>
        <begin position="59"/>
        <end position="76"/>
    </location>
</feature>
<feature type="transmembrane region" description="Helical" evidence="1">
    <location>
        <begin position="27"/>
        <end position="47"/>
    </location>
</feature>
<feature type="transmembrane region" description="Helical" evidence="1">
    <location>
        <begin position="115"/>
        <end position="134"/>
    </location>
</feature>
<feature type="transmembrane region" description="Helical" evidence="1">
    <location>
        <begin position="146"/>
        <end position="169"/>
    </location>
</feature>
<accession>A0A9D2H6Q6</accession>
<feature type="transmembrane region" description="Helical" evidence="1">
    <location>
        <begin position="289"/>
        <end position="309"/>
    </location>
</feature>
<sequence length="390" mass="41600">MWAVLTFTICCGILAIGDWLAVKTKALLSMMFVGGFIFLVGFTWLGFPSDLISASGANEIYNLTIGLVMVNMGASIPLDEMKRQWRTVITGFCAAALMGVIICGLGALVIDRNMAFVGAPVVAGGIGAMQAVLAGIDPQDTMYNTYSIFCTVIIMLQYLIGIPIASVICKKEARRVMKTGEIEKFRVSQDEGTEGRKKLFPPLPKRLQTPQIILLKGCLVTSLGYFINSILGSWGPTMLVCLLLGLLFQELGFLEKGFLGKANADGFVILAMTIAIFGSMAGATQEMIFSLAVPLIVVFVLGIMAVILNGFIMNKIFKTGFGMCTAIGLSGLFGFPPTMTISKEVAAEVAQNDEDQAALENFLMPQMVVGGFAVFTIGSVVVGSVIGALI</sequence>
<dbReference type="EMBL" id="DXAK01000001">
    <property type="protein sequence ID" value="HJA05573.1"/>
    <property type="molecule type" value="Genomic_DNA"/>
</dbReference>
<dbReference type="AlphaFoldDB" id="A0A9D2H6Q6"/>
<feature type="transmembrane region" description="Helical" evidence="1">
    <location>
        <begin position="266"/>
        <end position="283"/>
    </location>
</feature>
<keyword evidence="1" id="KW-0472">Membrane</keyword>
<dbReference type="InterPro" id="IPR049576">
    <property type="entry name" value="HDC-like"/>
</dbReference>
<organism evidence="2 3">
    <name type="scientific">Candidatus Mediterraneibacter pullicola</name>
    <dbReference type="NCBI Taxonomy" id="2838682"/>
    <lineage>
        <taxon>Bacteria</taxon>
        <taxon>Bacillati</taxon>
        <taxon>Bacillota</taxon>
        <taxon>Clostridia</taxon>
        <taxon>Lachnospirales</taxon>
        <taxon>Lachnospiraceae</taxon>
        <taxon>Mediterraneibacter</taxon>
    </lineage>
</organism>
<evidence type="ECO:0000313" key="2">
    <source>
        <dbReference type="EMBL" id="HJA05573.1"/>
    </source>
</evidence>
<feature type="transmembrane region" description="Helical" evidence="1">
    <location>
        <begin position="88"/>
        <end position="108"/>
    </location>
</feature>
<comment type="caution">
    <text evidence="2">The sequence shown here is derived from an EMBL/GenBank/DDBJ whole genome shotgun (WGS) entry which is preliminary data.</text>
</comment>
<keyword evidence="1" id="KW-0812">Transmembrane</keyword>
<reference evidence="2" key="1">
    <citation type="journal article" date="2021" name="PeerJ">
        <title>Extensive microbial diversity within the chicken gut microbiome revealed by metagenomics and culture.</title>
        <authorList>
            <person name="Gilroy R."/>
            <person name="Ravi A."/>
            <person name="Getino M."/>
            <person name="Pursley I."/>
            <person name="Horton D.L."/>
            <person name="Alikhan N.F."/>
            <person name="Baker D."/>
            <person name="Gharbi K."/>
            <person name="Hall N."/>
            <person name="Watson M."/>
            <person name="Adriaenssens E.M."/>
            <person name="Foster-Nyarko E."/>
            <person name="Jarju S."/>
            <person name="Secka A."/>
            <person name="Antonio M."/>
            <person name="Oren A."/>
            <person name="Chaudhuri R.R."/>
            <person name="La Ragione R."/>
            <person name="Hildebrand F."/>
            <person name="Pallen M.J."/>
        </authorList>
    </citation>
    <scope>NUCLEOTIDE SEQUENCE</scope>
    <source>
        <strain evidence="2">ChiSjej2B20-11307</strain>
    </source>
</reference>
<evidence type="ECO:0000313" key="3">
    <source>
        <dbReference type="Proteomes" id="UP000824223"/>
    </source>
</evidence>
<evidence type="ECO:0008006" key="4">
    <source>
        <dbReference type="Google" id="ProtNLM"/>
    </source>
</evidence>
<protein>
    <recommendedName>
        <fullName evidence="4">Na+/glutamate symporter</fullName>
    </recommendedName>
</protein>
<dbReference type="CDD" id="cd21416">
    <property type="entry name" value="HDC_protein"/>
    <property type="match status" value="1"/>
</dbReference>
<name>A0A9D2H6Q6_9FIRM</name>
<keyword evidence="1" id="KW-1133">Transmembrane helix</keyword>
<feature type="transmembrane region" description="Helical" evidence="1">
    <location>
        <begin position="367"/>
        <end position="389"/>
    </location>
</feature>
<dbReference type="Proteomes" id="UP000824223">
    <property type="component" value="Unassembled WGS sequence"/>
</dbReference>